<proteinExistence type="predicted"/>
<evidence type="ECO:0008006" key="2">
    <source>
        <dbReference type="Google" id="ProtNLM"/>
    </source>
</evidence>
<organism evidence="1">
    <name type="scientific">marine sediment metagenome</name>
    <dbReference type="NCBI Taxonomy" id="412755"/>
    <lineage>
        <taxon>unclassified sequences</taxon>
        <taxon>metagenomes</taxon>
        <taxon>ecological metagenomes</taxon>
    </lineage>
</organism>
<gene>
    <name evidence="1" type="ORF">LCGC14_0059990</name>
</gene>
<name>A0A0F9VRZ9_9ZZZZ</name>
<dbReference type="AlphaFoldDB" id="A0A0F9VRZ9"/>
<sequence length="134" mass="14366">MSKPTKQNKVRVHSLELKGKGMERPVTAGVHYVSQDGLAHAVGSATYNPEPFAPKQAENQALNDSVDAPVSAAELAERARAGDIVDAIASLDLADDEIMTKNKGPKVAAIEAVLGFQITEADRDQAWQLFNQRG</sequence>
<protein>
    <recommendedName>
        <fullName evidence="2">Mu-like prophage FluMu N-terminal domain-containing protein</fullName>
    </recommendedName>
</protein>
<comment type="caution">
    <text evidence="1">The sequence shown here is derived from an EMBL/GenBank/DDBJ whole genome shotgun (WGS) entry which is preliminary data.</text>
</comment>
<accession>A0A0F9VRZ9</accession>
<evidence type="ECO:0000313" key="1">
    <source>
        <dbReference type="EMBL" id="KKO06815.1"/>
    </source>
</evidence>
<reference evidence="1" key="1">
    <citation type="journal article" date="2015" name="Nature">
        <title>Complex archaea that bridge the gap between prokaryotes and eukaryotes.</title>
        <authorList>
            <person name="Spang A."/>
            <person name="Saw J.H."/>
            <person name="Jorgensen S.L."/>
            <person name="Zaremba-Niedzwiedzka K."/>
            <person name="Martijn J."/>
            <person name="Lind A.E."/>
            <person name="van Eijk R."/>
            <person name="Schleper C."/>
            <person name="Guy L."/>
            <person name="Ettema T.J."/>
        </authorList>
    </citation>
    <scope>NUCLEOTIDE SEQUENCE</scope>
</reference>
<dbReference type="EMBL" id="LAZR01000014">
    <property type="protein sequence ID" value="KKO06815.1"/>
    <property type="molecule type" value="Genomic_DNA"/>
</dbReference>